<evidence type="ECO:0000313" key="1">
    <source>
        <dbReference type="EMBL" id="CAB9507695.1"/>
    </source>
</evidence>
<gene>
    <name evidence="1" type="ORF">SEMRO_317_G115660.1</name>
</gene>
<reference evidence="1" key="1">
    <citation type="submission" date="2020-06" db="EMBL/GenBank/DDBJ databases">
        <authorList>
            <consortium name="Plant Systems Biology data submission"/>
        </authorList>
    </citation>
    <scope>NUCLEOTIDE SEQUENCE</scope>
    <source>
        <strain evidence="1">D6</strain>
    </source>
</reference>
<dbReference type="EMBL" id="CAICTM010000316">
    <property type="protein sequence ID" value="CAB9507695.1"/>
    <property type="molecule type" value="Genomic_DNA"/>
</dbReference>
<evidence type="ECO:0000313" key="2">
    <source>
        <dbReference type="Proteomes" id="UP001153069"/>
    </source>
</evidence>
<dbReference type="Proteomes" id="UP001153069">
    <property type="component" value="Unassembled WGS sequence"/>
</dbReference>
<keyword evidence="2" id="KW-1185">Reference proteome</keyword>
<sequence>MSRVEEIYSILSSAPPTTNFWRLTSLSLKTSETFAESEECDFAIRMVSLDSAIWDCGKGIAGRKPVVQPPNKRARRTANQKDKVLKAEVICKTPSFSYEGVHLFERVRVFGLPPNAVGGRWVAETQVQSLGYRCSYVHALSAPGGSGGAVLATTNGLVVGFVGGANDYHNQKPKQLSSFDTYVMNTHSLPRRPSSALN</sequence>
<dbReference type="AlphaFoldDB" id="A0A9N8DW03"/>
<protein>
    <submittedName>
        <fullName evidence="1">Uncharacterized protein</fullName>
    </submittedName>
</protein>
<accession>A0A9N8DW03</accession>
<comment type="caution">
    <text evidence="1">The sequence shown here is derived from an EMBL/GenBank/DDBJ whole genome shotgun (WGS) entry which is preliminary data.</text>
</comment>
<organism evidence="1 2">
    <name type="scientific">Seminavis robusta</name>
    <dbReference type="NCBI Taxonomy" id="568900"/>
    <lineage>
        <taxon>Eukaryota</taxon>
        <taxon>Sar</taxon>
        <taxon>Stramenopiles</taxon>
        <taxon>Ochrophyta</taxon>
        <taxon>Bacillariophyta</taxon>
        <taxon>Bacillariophyceae</taxon>
        <taxon>Bacillariophycidae</taxon>
        <taxon>Naviculales</taxon>
        <taxon>Naviculaceae</taxon>
        <taxon>Seminavis</taxon>
    </lineage>
</organism>
<name>A0A9N8DW03_9STRA</name>
<proteinExistence type="predicted"/>